<evidence type="ECO:0000313" key="4">
    <source>
        <dbReference type="EMBL" id="CDM65208.1"/>
    </source>
</evidence>
<reference evidence="4 5" key="1">
    <citation type="submission" date="2013-12" db="EMBL/GenBank/DDBJ databases">
        <authorList>
            <person name="Stott M."/>
        </authorList>
    </citation>
    <scope>NUCLEOTIDE SEQUENCE [LARGE SCALE GENOMIC DNA]</scope>
    <source>
        <strain evidence="4 5">K22</strain>
    </source>
</reference>
<dbReference type="EMBL" id="CBXV010000004">
    <property type="protein sequence ID" value="CDM65208.1"/>
    <property type="molecule type" value="Genomic_DNA"/>
</dbReference>
<proteinExistence type="inferred from homology"/>
<keyword evidence="2" id="KW-0472">Membrane</keyword>
<organism evidence="4 5">
    <name type="scientific">Pyrinomonas methylaliphatogenes</name>
    <dbReference type="NCBI Taxonomy" id="454194"/>
    <lineage>
        <taxon>Bacteria</taxon>
        <taxon>Pseudomonadati</taxon>
        <taxon>Acidobacteriota</taxon>
        <taxon>Blastocatellia</taxon>
        <taxon>Blastocatellales</taxon>
        <taxon>Pyrinomonadaceae</taxon>
        <taxon>Pyrinomonas</taxon>
    </lineage>
</organism>
<accession>A0A0B6WV93</accession>
<evidence type="ECO:0000256" key="1">
    <source>
        <dbReference type="ARBA" id="ARBA00006464"/>
    </source>
</evidence>
<dbReference type="InterPro" id="IPR003362">
    <property type="entry name" value="Bact_transf"/>
</dbReference>
<evidence type="ECO:0000259" key="3">
    <source>
        <dbReference type="Pfam" id="PF02397"/>
    </source>
</evidence>
<reference evidence="4 5" key="2">
    <citation type="submission" date="2015-01" db="EMBL/GenBank/DDBJ databases">
        <title>Complete genome sequence of Pyrinomonas methylaliphatogenes type strain K22T.</title>
        <authorList>
            <person name="Lee K.C.Y."/>
            <person name="Power J.F."/>
            <person name="Dunfield P.F."/>
            <person name="Morgan X.C."/>
            <person name="Huttenhower C."/>
            <person name="Stott M.B."/>
        </authorList>
    </citation>
    <scope>NUCLEOTIDE SEQUENCE [LARGE SCALE GENOMIC DNA]</scope>
    <source>
        <strain evidence="4 5">K22</strain>
    </source>
</reference>
<dbReference type="PANTHER" id="PTHR30576:SF20">
    <property type="entry name" value="QUINOVOSAMINEPHOSPHOTRANSFERAE-RELATED"/>
    <property type="match status" value="1"/>
</dbReference>
<dbReference type="OrthoDB" id="9808602at2"/>
<comment type="similarity">
    <text evidence="1">Belongs to the bacterial sugar transferase family.</text>
</comment>
<dbReference type="PANTHER" id="PTHR30576">
    <property type="entry name" value="COLANIC BIOSYNTHESIS UDP-GLUCOSE LIPID CARRIER TRANSFERASE"/>
    <property type="match status" value="1"/>
</dbReference>
<name>A0A0B6WV93_9BACT</name>
<evidence type="ECO:0000256" key="2">
    <source>
        <dbReference type="SAM" id="Phobius"/>
    </source>
</evidence>
<dbReference type="GO" id="GO:0016780">
    <property type="term" value="F:phosphotransferase activity, for other substituted phosphate groups"/>
    <property type="evidence" value="ECO:0007669"/>
    <property type="project" value="TreeGrafter"/>
</dbReference>
<dbReference type="RefSeq" id="WP_083437645.1">
    <property type="nucleotide sequence ID" value="NZ_CBXV010000004.1"/>
</dbReference>
<dbReference type="AlphaFoldDB" id="A0A0B6WV93"/>
<dbReference type="STRING" id="454194.PYK22_01206"/>
<dbReference type="Pfam" id="PF02397">
    <property type="entry name" value="Bac_transf"/>
    <property type="match status" value="1"/>
</dbReference>
<keyword evidence="2" id="KW-1133">Transmembrane helix</keyword>
<dbReference type="Proteomes" id="UP000031518">
    <property type="component" value="Unassembled WGS sequence"/>
</dbReference>
<protein>
    <submittedName>
        <fullName evidence="4">Glycosyl transferase possibly involved in lipopolysaccharide synthesis</fullName>
    </submittedName>
</protein>
<gene>
    <name evidence="4" type="ORF">PYK22_01206</name>
</gene>
<evidence type="ECO:0000313" key="5">
    <source>
        <dbReference type="Proteomes" id="UP000031518"/>
    </source>
</evidence>
<feature type="transmembrane region" description="Helical" evidence="2">
    <location>
        <begin position="19"/>
        <end position="42"/>
    </location>
</feature>
<keyword evidence="2" id="KW-0812">Transmembrane</keyword>
<sequence length="228" mass="25777">MSDLERENIRTGLPRAAEAILACAVLALVAPLLVLVALAILVTDGAPVIFRQERVGRGGRLFRIYKLRTMRASIGPQVTSADDVRVTRLGRLLRRAKIDELPALWNVIKGDMALVGPRPEVPRYVALDDPRWRAVLAVRPGLTDPVTVQLRDEERLLAQVRGDRERFYLERLQPLKLEAYLRYLQRRSWRSDLWVLFLTFIAIISSRIGDDFHELGKASVGRSSSESS</sequence>
<keyword evidence="5" id="KW-1185">Reference proteome</keyword>
<feature type="domain" description="Bacterial sugar transferase" evidence="3">
    <location>
        <begin position="15"/>
        <end position="204"/>
    </location>
</feature>
<keyword evidence="4" id="KW-0808">Transferase</keyword>